<gene>
    <name evidence="1" type="ORF">CCAN12_690012</name>
</gene>
<dbReference type="EMBL" id="CDOE01000066">
    <property type="protein sequence ID" value="CEN37162.1"/>
    <property type="molecule type" value="Genomic_DNA"/>
</dbReference>
<proteinExistence type="predicted"/>
<evidence type="ECO:0008006" key="3">
    <source>
        <dbReference type="Google" id="ProtNLM"/>
    </source>
</evidence>
<dbReference type="AlphaFoldDB" id="A0A0B7HH06"/>
<reference evidence="1 2" key="1">
    <citation type="submission" date="2015-01" db="EMBL/GenBank/DDBJ databases">
        <authorList>
            <person name="Xiang T."/>
            <person name="Song Y."/>
            <person name="Huang L."/>
            <person name="Wang B."/>
            <person name="Wu P."/>
        </authorList>
    </citation>
    <scope>NUCLEOTIDE SEQUENCE [LARGE SCALE GENOMIC DNA]</scope>
    <source>
        <strain evidence="1 2">Cc12</strain>
    </source>
</reference>
<accession>A0A0B7HH06</accession>
<dbReference type="Gene3D" id="3.30.43.10">
    <property type="entry name" value="Uridine Diphospho-n-acetylenolpyruvylglucosamine Reductase, domain 2"/>
    <property type="match status" value="1"/>
</dbReference>
<evidence type="ECO:0000313" key="2">
    <source>
        <dbReference type="Proteomes" id="UP000044026"/>
    </source>
</evidence>
<dbReference type="Proteomes" id="UP000044026">
    <property type="component" value="Unassembled WGS sequence"/>
</dbReference>
<organism evidence="1 2">
    <name type="scientific">Capnocytophaga canimorsus</name>
    <dbReference type="NCBI Taxonomy" id="28188"/>
    <lineage>
        <taxon>Bacteria</taxon>
        <taxon>Pseudomonadati</taxon>
        <taxon>Bacteroidota</taxon>
        <taxon>Flavobacteriia</taxon>
        <taxon>Flavobacteriales</taxon>
        <taxon>Flavobacteriaceae</taxon>
        <taxon>Capnocytophaga</taxon>
    </lineage>
</organism>
<sequence>MNILKNISLKPYNSFGIDVIAETFVEITSEADFKTSPLKLFPKCFVLGGGSNIVAYQRHSNTRTSYSKQRNFYHKRR</sequence>
<protein>
    <recommendedName>
        <fullName evidence="3">UDP-N-acetylenolpyruvoylglucosamine reductase</fullName>
    </recommendedName>
</protein>
<name>A0A0B7HH06_9FLAO</name>
<dbReference type="InterPro" id="IPR016167">
    <property type="entry name" value="FAD-bd_PCMH_sub1"/>
</dbReference>
<evidence type="ECO:0000313" key="1">
    <source>
        <dbReference type="EMBL" id="CEN37162.1"/>
    </source>
</evidence>